<accession>A0A0R0BN88</accession>
<name>A0A0R0BN88_9GAMM</name>
<evidence type="ECO:0000313" key="4">
    <source>
        <dbReference type="Proteomes" id="UP000550609"/>
    </source>
</evidence>
<evidence type="ECO:0000313" key="2">
    <source>
        <dbReference type="EMBL" id="MBB1115984.1"/>
    </source>
</evidence>
<proteinExistence type="predicted"/>
<gene>
    <name evidence="1" type="ORF">ABB25_06760</name>
    <name evidence="2" type="ORF">H4O09_02745</name>
</gene>
<comment type="caution">
    <text evidence="1">The sequence shown here is derived from an EMBL/GenBank/DDBJ whole genome shotgun (WGS) entry which is preliminary data.</text>
</comment>
<dbReference type="EMBL" id="JACIUV010000001">
    <property type="protein sequence ID" value="MBB1115984.1"/>
    <property type="molecule type" value="Genomic_DNA"/>
</dbReference>
<evidence type="ECO:0000313" key="1">
    <source>
        <dbReference type="EMBL" id="KRG58345.1"/>
    </source>
</evidence>
<dbReference type="Proteomes" id="UP000051254">
    <property type="component" value="Unassembled WGS sequence"/>
</dbReference>
<accession>A0A7W3YUN6</accession>
<dbReference type="PATRIC" id="fig|266128.3.peg.224"/>
<dbReference type="AlphaFoldDB" id="A0A0R0BN88"/>
<sequence length="87" mass="10040">MVDLSDVRYIKRIVIGSSNPSRMQTEQELAQSQALLNRCLNESPRGSIVGIERSFTLLQLGEHQVVMQWLCYHVGFARRPVWLQEQP</sequence>
<organism evidence="1 3">
    <name type="scientific">Stenotrophomonas koreensis</name>
    <dbReference type="NCBI Taxonomy" id="266128"/>
    <lineage>
        <taxon>Bacteria</taxon>
        <taxon>Pseudomonadati</taxon>
        <taxon>Pseudomonadota</taxon>
        <taxon>Gammaproteobacteria</taxon>
        <taxon>Lysobacterales</taxon>
        <taxon>Lysobacteraceae</taxon>
        <taxon>Stenotrophomonas</taxon>
    </lineage>
</organism>
<dbReference type="STRING" id="266128.ABB25_06760"/>
<protein>
    <submittedName>
        <fullName evidence="1">Uncharacterized protein</fullName>
    </submittedName>
</protein>
<dbReference type="OrthoDB" id="5518837at2"/>
<evidence type="ECO:0000313" key="3">
    <source>
        <dbReference type="Proteomes" id="UP000051254"/>
    </source>
</evidence>
<reference evidence="2 4" key="2">
    <citation type="submission" date="2020-08" db="EMBL/GenBank/DDBJ databases">
        <title>Stenotrophomonas sp. W1S232.</title>
        <authorList>
            <person name="Deng Y."/>
        </authorList>
    </citation>
    <scope>NUCLEOTIDE SEQUENCE [LARGE SCALE GENOMIC DNA]</scope>
    <source>
        <strain evidence="2 4">W1S232</strain>
    </source>
</reference>
<dbReference type="Proteomes" id="UP000550609">
    <property type="component" value="Unassembled WGS sequence"/>
</dbReference>
<dbReference type="RefSeq" id="WP_057665221.1">
    <property type="nucleotide sequence ID" value="NZ_JACIUV010000001.1"/>
</dbReference>
<keyword evidence="3" id="KW-1185">Reference proteome</keyword>
<dbReference type="EMBL" id="LDJH01000011">
    <property type="protein sequence ID" value="KRG58345.1"/>
    <property type="molecule type" value="Genomic_DNA"/>
</dbReference>
<reference evidence="1 3" key="1">
    <citation type="submission" date="2015-05" db="EMBL/GenBank/DDBJ databases">
        <title>Genome sequencing and analysis of members of genus Stenotrophomonas.</title>
        <authorList>
            <person name="Patil P.P."/>
            <person name="Midha S."/>
            <person name="Patil P.B."/>
        </authorList>
    </citation>
    <scope>NUCLEOTIDE SEQUENCE [LARGE SCALE GENOMIC DNA]</scope>
    <source>
        <strain evidence="1 3">DSM 17805</strain>
    </source>
</reference>